<gene>
    <name evidence="8" type="ORF">ACFYNQ_34890</name>
</gene>
<keyword evidence="9" id="KW-1185">Reference proteome</keyword>
<evidence type="ECO:0000256" key="6">
    <source>
        <dbReference type="ARBA" id="ARBA00023014"/>
    </source>
</evidence>
<keyword evidence="6" id="KW-0411">Iron-sulfur</keyword>
<keyword evidence="3" id="KW-0479">Metal-binding</keyword>
<dbReference type="InterPro" id="IPR051269">
    <property type="entry name" value="Fe-S_cluster_ET"/>
</dbReference>
<evidence type="ECO:0000256" key="7">
    <source>
        <dbReference type="ARBA" id="ARBA00023291"/>
    </source>
</evidence>
<dbReference type="Gene3D" id="3.30.70.20">
    <property type="match status" value="1"/>
</dbReference>
<sequence>MKITIDSSLCSGHARCAAAAPEVFRLDDDGYALPYDGEVPPELQQAARDGELACPERAITVEQ</sequence>
<dbReference type="Proteomes" id="UP001601303">
    <property type="component" value="Unassembled WGS sequence"/>
</dbReference>
<comment type="cofactor">
    <cofactor evidence="1">
        <name>[3Fe-4S] cluster</name>
        <dbReference type="ChEBI" id="CHEBI:21137"/>
    </cofactor>
</comment>
<name>A0ABW6MC90_9ACTN</name>
<dbReference type="PANTHER" id="PTHR36923">
    <property type="entry name" value="FERREDOXIN"/>
    <property type="match status" value="1"/>
</dbReference>
<keyword evidence="7" id="KW-0003">3Fe-4S</keyword>
<keyword evidence="2" id="KW-0813">Transport</keyword>
<dbReference type="SUPFAM" id="SSF54862">
    <property type="entry name" value="4Fe-4S ferredoxins"/>
    <property type="match status" value="1"/>
</dbReference>
<evidence type="ECO:0000256" key="4">
    <source>
        <dbReference type="ARBA" id="ARBA00022982"/>
    </source>
</evidence>
<dbReference type="Pfam" id="PF13459">
    <property type="entry name" value="Fer4_15"/>
    <property type="match status" value="1"/>
</dbReference>
<dbReference type="PANTHER" id="PTHR36923:SF3">
    <property type="entry name" value="FERREDOXIN"/>
    <property type="match status" value="1"/>
</dbReference>
<keyword evidence="4" id="KW-0249">Electron transport</keyword>
<dbReference type="RefSeq" id="WP_388112534.1">
    <property type="nucleotide sequence ID" value="NZ_JBIAHM010000014.1"/>
</dbReference>
<evidence type="ECO:0000256" key="5">
    <source>
        <dbReference type="ARBA" id="ARBA00023004"/>
    </source>
</evidence>
<reference evidence="8 9" key="1">
    <citation type="submission" date="2024-10" db="EMBL/GenBank/DDBJ databases">
        <title>The Natural Products Discovery Center: Release of the First 8490 Sequenced Strains for Exploring Actinobacteria Biosynthetic Diversity.</title>
        <authorList>
            <person name="Kalkreuter E."/>
            <person name="Kautsar S.A."/>
            <person name="Yang D."/>
            <person name="Bader C.D."/>
            <person name="Teijaro C.N."/>
            <person name="Fluegel L."/>
            <person name="Davis C.M."/>
            <person name="Simpson J.R."/>
            <person name="Lauterbach L."/>
            <person name="Steele A.D."/>
            <person name="Gui C."/>
            <person name="Meng S."/>
            <person name="Li G."/>
            <person name="Viehrig K."/>
            <person name="Ye F."/>
            <person name="Su P."/>
            <person name="Kiefer A.F."/>
            <person name="Nichols A."/>
            <person name="Cepeda A.J."/>
            <person name="Yan W."/>
            <person name="Fan B."/>
            <person name="Jiang Y."/>
            <person name="Adhikari A."/>
            <person name="Zheng C.-J."/>
            <person name="Schuster L."/>
            <person name="Cowan T.M."/>
            <person name="Smanski M.J."/>
            <person name="Chevrette M.G."/>
            <person name="De Carvalho L.P.S."/>
            <person name="Shen B."/>
        </authorList>
    </citation>
    <scope>NUCLEOTIDE SEQUENCE [LARGE SCALE GENOMIC DNA]</scope>
    <source>
        <strain evidence="8 9">NPDC006488</strain>
    </source>
</reference>
<evidence type="ECO:0000313" key="8">
    <source>
        <dbReference type="EMBL" id="MFE9603737.1"/>
    </source>
</evidence>
<dbReference type="EMBL" id="JBIAHM010000014">
    <property type="protein sequence ID" value="MFE9603737.1"/>
    <property type="molecule type" value="Genomic_DNA"/>
</dbReference>
<comment type="caution">
    <text evidence="8">The sequence shown here is derived from an EMBL/GenBank/DDBJ whole genome shotgun (WGS) entry which is preliminary data.</text>
</comment>
<protein>
    <submittedName>
        <fullName evidence="8">Ferredoxin</fullName>
    </submittedName>
</protein>
<organism evidence="8 9">
    <name type="scientific">Streptomyces hokutonensis</name>
    <dbReference type="NCBI Taxonomy" id="1306990"/>
    <lineage>
        <taxon>Bacteria</taxon>
        <taxon>Bacillati</taxon>
        <taxon>Actinomycetota</taxon>
        <taxon>Actinomycetes</taxon>
        <taxon>Kitasatosporales</taxon>
        <taxon>Streptomycetaceae</taxon>
        <taxon>Streptomyces</taxon>
    </lineage>
</organism>
<evidence type="ECO:0000256" key="3">
    <source>
        <dbReference type="ARBA" id="ARBA00022723"/>
    </source>
</evidence>
<accession>A0ABW6MC90</accession>
<keyword evidence="5" id="KW-0408">Iron</keyword>
<evidence type="ECO:0000313" key="9">
    <source>
        <dbReference type="Proteomes" id="UP001601303"/>
    </source>
</evidence>
<evidence type="ECO:0000256" key="1">
    <source>
        <dbReference type="ARBA" id="ARBA00001927"/>
    </source>
</evidence>
<proteinExistence type="predicted"/>
<evidence type="ECO:0000256" key="2">
    <source>
        <dbReference type="ARBA" id="ARBA00022448"/>
    </source>
</evidence>